<dbReference type="EMBL" id="CM035414">
    <property type="protein sequence ID" value="KAH7430093.1"/>
    <property type="molecule type" value="Genomic_DNA"/>
</dbReference>
<dbReference type="OrthoDB" id="5550464at2759"/>
<comment type="caution">
    <text evidence="3">The sequence shown here is derived from an EMBL/GenBank/DDBJ whole genome shotgun (WGS) entry which is preliminary data.</text>
</comment>
<name>A0A8T2U8K3_CERRI</name>
<evidence type="ECO:0000256" key="1">
    <source>
        <dbReference type="ARBA" id="ARBA00007177"/>
    </source>
</evidence>
<dbReference type="GO" id="GO:0016151">
    <property type="term" value="F:nickel cation binding"/>
    <property type="evidence" value="ECO:0007669"/>
    <property type="project" value="InterPro"/>
</dbReference>
<proteinExistence type="inferred from homology"/>
<evidence type="ECO:0000313" key="4">
    <source>
        <dbReference type="Proteomes" id="UP000825935"/>
    </source>
</evidence>
<dbReference type="Pfam" id="PF01774">
    <property type="entry name" value="UreD"/>
    <property type="match status" value="1"/>
</dbReference>
<dbReference type="OMA" id="TRIVRHW"/>
<organism evidence="3 4">
    <name type="scientific">Ceratopteris richardii</name>
    <name type="common">Triangle waterfern</name>
    <dbReference type="NCBI Taxonomy" id="49495"/>
    <lineage>
        <taxon>Eukaryota</taxon>
        <taxon>Viridiplantae</taxon>
        <taxon>Streptophyta</taxon>
        <taxon>Embryophyta</taxon>
        <taxon>Tracheophyta</taxon>
        <taxon>Polypodiopsida</taxon>
        <taxon>Polypodiidae</taxon>
        <taxon>Polypodiales</taxon>
        <taxon>Pteridineae</taxon>
        <taxon>Pteridaceae</taxon>
        <taxon>Parkerioideae</taxon>
        <taxon>Ceratopteris</taxon>
    </lineage>
</organism>
<comment type="similarity">
    <text evidence="1">Belongs to the UreD family.</text>
</comment>
<evidence type="ECO:0000256" key="2">
    <source>
        <dbReference type="ARBA" id="ARBA00023186"/>
    </source>
</evidence>
<keyword evidence="2" id="KW-0143">Chaperone</keyword>
<dbReference type="PANTHER" id="PTHR33643">
    <property type="entry name" value="UREASE ACCESSORY PROTEIN D"/>
    <property type="match status" value="1"/>
</dbReference>
<keyword evidence="4" id="KW-1185">Reference proteome</keyword>
<dbReference type="InterPro" id="IPR002669">
    <property type="entry name" value="UreD"/>
</dbReference>
<reference evidence="3" key="1">
    <citation type="submission" date="2021-08" db="EMBL/GenBank/DDBJ databases">
        <title>WGS assembly of Ceratopteris richardii.</title>
        <authorList>
            <person name="Marchant D.B."/>
            <person name="Chen G."/>
            <person name="Jenkins J."/>
            <person name="Shu S."/>
            <person name="Leebens-Mack J."/>
            <person name="Grimwood J."/>
            <person name="Schmutz J."/>
            <person name="Soltis P."/>
            <person name="Soltis D."/>
            <person name="Chen Z.-H."/>
        </authorList>
    </citation>
    <scope>NUCLEOTIDE SEQUENCE</scope>
    <source>
        <strain evidence="3">Whitten #5841</strain>
        <tissue evidence="3">Leaf</tissue>
    </source>
</reference>
<dbReference type="PANTHER" id="PTHR33643:SF1">
    <property type="entry name" value="UREASE ACCESSORY PROTEIN D"/>
    <property type="match status" value="1"/>
</dbReference>
<sequence>MTRIVRHWSTETTPCPMVAPSVDVVWIYSLSYGGGLVSGDLLYVQVEVGVESTTVLTTQASTKVYKARDGLSCE</sequence>
<dbReference type="AlphaFoldDB" id="A0A8T2U8K3"/>
<protein>
    <recommendedName>
        <fullName evidence="5">Urease accessory protein D</fullName>
    </recommendedName>
</protein>
<evidence type="ECO:0008006" key="5">
    <source>
        <dbReference type="Google" id="ProtNLM"/>
    </source>
</evidence>
<evidence type="ECO:0000313" key="3">
    <source>
        <dbReference type="EMBL" id="KAH7430093.1"/>
    </source>
</evidence>
<gene>
    <name evidence="3" type="ORF">KP509_09G083200</name>
</gene>
<accession>A0A8T2U8K3</accession>
<dbReference type="Proteomes" id="UP000825935">
    <property type="component" value="Chromosome 9"/>
</dbReference>